<evidence type="ECO:0000313" key="2">
    <source>
        <dbReference type="EMBL" id="KAJ6812076.1"/>
    </source>
</evidence>
<keyword evidence="3" id="KW-1185">Reference proteome</keyword>
<protein>
    <recommendedName>
        <fullName evidence="4">Photosystem II phosphoprotein</fullName>
    </recommendedName>
</protein>
<comment type="caution">
    <text evidence="2">The sequence shown here is derived from an EMBL/GenBank/DDBJ whole genome shotgun (WGS) entry which is preliminary data.</text>
</comment>
<dbReference type="Proteomes" id="UP001140949">
    <property type="component" value="Unassembled WGS sequence"/>
</dbReference>
<evidence type="ECO:0000313" key="3">
    <source>
        <dbReference type="Proteomes" id="UP001140949"/>
    </source>
</evidence>
<organism evidence="2 3">
    <name type="scientific">Iris pallida</name>
    <name type="common">Sweet iris</name>
    <dbReference type="NCBI Taxonomy" id="29817"/>
    <lineage>
        <taxon>Eukaryota</taxon>
        <taxon>Viridiplantae</taxon>
        <taxon>Streptophyta</taxon>
        <taxon>Embryophyta</taxon>
        <taxon>Tracheophyta</taxon>
        <taxon>Spermatophyta</taxon>
        <taxon>Magnoliopsida</taxon>
        <taxon>Liliopsida</taxon>
        <taxon>Asparagales</taxon>
        <taxon>Iridaceae</taxon>
        <taxon>Iridoideae</taxon>
        <taxon>Irideae</taxon>
        <taxon>Iris</taxon>
    </lineage>
</organism>
<evidence type="ECO:0000256" key="1">
    <source>
        <dbReference type="SAM" id="MobiDB-lite"/>
    </source>
</evidence>
<dbReference type="EMBL" id="JANAVB010031416">
    <property type="protein sequence ID" value="KAJ6812076.1"/>
    <property type="molecule type" value="Genomic_DNA"/>
</dbReference>
<reference evidence="2" key="1">
    <citation type="journal article" date="2023" name="GigaByte">
        <title>Genome assembly of the bearded iris, Iris pallida Lam.</title>
        <authorList>
            <person name="Bruccoleri R.E."/>
            <person name="Oakeley E.J."/>
            <person name="Faust A.M.E."/>
            <person name="Altorfer M."/>
            <person name="Dessus-Babus S."/>
            <person name="Burckhardt D."/>
            <person name="Oertli M."/>
            <person name="Naumann U."/>
            <person name="Petersen F."/>
            <person name="Wong J."/>
        </authorList>
    </citation>
    <scope>NUCLEOTIDE SEQUENCE</scope>
    <source>
        <strain evidence="2">GSM-AAB239-AS_SAM_17_03QT</strain>
    </source>
</reference>
<evidence type="ECO:0008006" key="4">
    <source>
        <dbReference type="Google" id="ProtNLM"/>
    </source>
</evidence>
<sequence length="30" mass="3146">MSSVDSVEETRTASTSRNPSAPTPLGRVGR</sequence>
<name>A0AAX6F6W8_IRIPA</name>
<dbReference type="AlphaFoldDB" id="A0AAX6F6W8"/>
<reference evidence="2" key="2">
    <citation type="submission" date="2023-04" db="EMBL/GenBank/DDBJ databases">
        <authorList>
            <person name="Bruccoleri R.E."/>
            <person name="Oakeley E.J."/>
            <person name="Faust A.-M."/>
            <person name="Dessus-Babus S."/>
            <person name="Altorfer M."/>
            <person name="Burckhardt D."/>
            <person name="Oertli M."/>
            <person name="Naumann U."/>
            <person name="Petersen F."/>
            <person name="Wong J."/>
        </authorList>
    </citation>
    <scope>NUCLEOTIDE SEQUENCE</scope>
    <source>
        <strain evidence="2">GSM-AAB239-AS_SAM_17_03QT</strain>
        <tissue evidence="2">Leaf</tissue>
    </source>
</reference>
<proteinExistence type="predicted"/>
<accession>A0AAX6F6W8</accession>
<feature type="region of interest" description="Disordered" evidence="1">
    <location>
        <begin position="1"/>
        <end position="30"/>
    </location>
</feature>
<gene>
    <name evidence="2" type="ORF">M6B38_152535</name>
</gene>